<dbReference type="InterPro" id="IPR000805">
    <property type="entry name" value="Glyco_hydro_26"/>
</dbReference>
<protein>
    <recommendedName>
        <fullName evidence="6">GH26 domain-containing protein</fullName>
    </recommendedName>
</protein>
<keyword evidence="5" id="KW-0472">Membrane</keyword>
<evidence type="ECO:0000256" key="5">
    <source>
        <dbReference type="SAM" id="Phobius"/>
    </source>
</evidence>
<dbReference type="PROSITE" id="PS51764">
    <property type="entry name" value="GH26"/>
    <property type="match status" value="1"/>
</dbReference>
<evidence type="ECO:0000256" key="3">
    <source>
        <dbReference type="ARBA" id="ARBA00023295"/>
    </source>
</evidence>
<gene>
    <name evidence="7" type="ORF">HK097_006227</name>
</gene>
<evidence type="ECO:0000313" key="8">
    <source>
        <dbReference type="Proteomes" id="UP001212841"/>
    </source>
</evidence>
<dbReference type="InterPro" id="IPR022790">
    <property type="entry name" value="GH26_dom"/>
</dbReference>
<reference evidence="7" key="1">
    <citation type="submission" date="2020-05" db="EMBL/GenBank/DDBJ databases">
        <title>Phylogenomic resolution of chytrid fungi.</title>
        <authorList>
            <person name="Stajich J.E."/>
            <person name="Amses K."/>
            <person name="Simmons R."/>
            <person name="Seto K."/>
            <person name="Myers J."/>
            <person name="Bonds A."/>
            <person name="Quandt C.A."/>
            <person name="Barry K."/>
            <person name="Liu P."/>
            <person name="Grigoriev I."/>
            <person name="Longcore J.E."/>
            <person name="James T.Y."/>
        </authorList>
    </citation>
    <scope>NUCLEOTIDE SEQUENCE</scope>
    <source>
        <strain evidence="7">JEL0318</strain>
    </source>
</reference>
<keyword evidence="5" id="KW-1133">Transmembrane helix</keyword>
<keyword evidence="8" id="KW-1185">Reference proteome</keyword>
<accession>A0AAD5X268</accession>
<comment type="similarity">
    <text evidence="1 4">Belongs to the glycosyl hydrolase 26 family.</text>
</comment>
<evidence type="ECO:0000256" key="2">
    <source>
        <dbReference type="ARBA" id="ARBA00022801"/>
    </source>
</evidence>
<proteinExistence type="inferred from homology"/>
<keyword evidence="2 4" id="KW-0378">Hydrolase</keyword>
<dbReference type="EMBL" id="JADGJD010000292">
    <property type="protein sequence ID" value="KAJ3052461.1"/>
    <property type="molecule type" value="Genomic_DNA"/>
</dbReference>
<dbReference type="GO" id="GO:0016985">
    <property type="term" value="F:mannan endo-1,4-beta-mannosidase activity"/>
    <property type="evidence" value="ECO:0007669"/>
    <property type="project" value="InterPro"/>
</dbReference>
<dbReference type="Proteomes" id="UP001212841">
    <property type="component" value="Unassembled WGS sequence"/>
</dbReference>
<dbReference type="SUPFAM" id="SSF51445">
    <property type="entry name" value="(Trans)glycosidases"/>
    <property type="match status" value="1"/>
</dbReference>
<keyword evidence="5" id="KW-0812">Transmembrane</keyword>
<organism evidence="7 8">
    <name type="scientific">Rhizophlyctis rosea</name>
    <dbReference type="NCBI Taxonomy" id="64517"/>
    <lineage>
        <taxon>Eukaryota</taxon>
        <taxon>Fungi</taxon>
        <taxon>Fungi incertae sedis</taxon>
        <taxon>Chytridiomycota</taxon>
        <taxon>Chytridiomycota incertae sedis</taxon>
        <taxon>Chytridiomycetes</taxon>
        <taxon>Rhizophlyctidales</taxon>
        <taxon>Rhizophlyctidaceae</taxon>
        <taxon>Rhizophlyctis</taxon>
    </lineage>
</organism>
<evidence type="ECO:0000256" key="4">
    <source>
        <dbReference type="PROSITE-ProRule" id="PRU01100"/>
    </source>
</evidence>
<feature type="active site" description="Nucleophile" evidence="4">
    <location>
        <position position="320"/>
    </location>
</feature>
<dbReference type="InterPro" id="IPR017853">
    <property type="entry name" value="GH"/>
</dbReference>
<evidence type="ECO:0000313" key="7">
    <source>
        <dbReference type="EMBL" id="KAJ3052461.1"/>
    </source>
</evidence>
<feature type="transmembrane region" description="Helical" evidence="5">
    <location>
        <begin position="12"/>
        <end position="34"/>
    </location>
</feature>
<dbReference type="PANTHER" id="PTHR40079">
    <property type="entry name" value="MANNAN ENDO-1,4-BETA-MANNOSIDASE E-RELATED"/>
    <property type="match status" value="1"/>
</dbReference>
<dbReference type="Gene3D" id="3.20.20.80">
    <property type="entry name" value="Glycosidases"/>
    <property type="match status" value="1"/>
</dbReference>
<sequence length="439" mass="50175">MGHRSFCAFLFWMKVLLATTLAFLGLGYFSLLVYQRRMWAVGNPKIWVPPPPKDFIDIPADGSCAFTPDAAKGQRNRLEPEDGHFLFGFDLQWNNEQPPAIARKMGRHKPAVYNTFININETDFQKTSIDWMAQQAQEADAMLEITLLPNDPRPDRATPLQIENIPDDTLYAFAMQMKRVNSEYGVPVFLRYVHEMNAMVWSPNIGEAYPWGENTANTKPVTPETATLDTNGDGLISGTDDPYMPYWPGPEYVDWVGFSLYQYDHTGEPGRQTIARPGFVDFTNPLTGVDSKNVGVGAQTRLEFYVRFAQNFNKPFMFSETGAAYHVPGNDAAHGMVPLPANPDETNINIKREWWRGMFSLINTGRYNNIKLACWFEELKNEPAFWDGRIQLEKDYRITWDAPVLNAFQADLDNPQYNAKLRWADDYEWDCTGKLRAKS</sequence>
<dbReference type="PANTHER" id="PTHR40079:SF4">
    <property type="entry name" value="GH26 DOMAIN-CONTAINING PROTEIN-RELATED"/>
    <property type="match status" value="1"/>
</dbReference>
<comment type="caution">
    <text evidence="7">The sequence shown here is derived from an EMBL/GenBank/DDBJ whole genome shotgun (WGS) entry which is preliminary data.</text>
</comment>
<name>A0AAD5X268_9FUNG</name>
<dbReference type="GO" id="GO:0006080">
    <property type="term" value="P:substituted mannan metabolic process"/>
    <property type="evidence" value="ECO:0007669"/>
    <property type="project" value="InterPro"/>
</dbReference>
<feature type="active site" description="Proton donor" evidence="4">
    <location>
        <position position="195"/>
    </location>
</feature>
<dbReference type="AlphaFoldDB" id="A0AAD5X268"/>
<evidence type="ECO:0000256" key="1">
    <source>
        <dbReference type="ARBA" id="ARBA00007754"/>
    </source>
</evidence>
<feature type="domain" description="GH26" evidence="6">
    <location>
        <begin position="68"/>
        <end position="408"/>
    </location>
</feature>
<keyword evidence="3 4" id="KW-0326">Glycosidase</keyword>
<evidence type="ECO:0000259" key="6">
    <source>
        <dbReference type="PROSITE" id="PS51764"/>
    </source>
</evidence>